<evidence type="ECO:0000256" key="1">
    <source>
        <dbReference type="SAM" id="Phobius"/>
    </source>
</evidence>
<feature type="transmembrane region" description="Helical" evidence="1">
    <location>
        <begin position="6"/>
        <end position="25"/>
    </location>
</feature>
<organism evidence="2 3">
    <name type="scientific">Marinobacter xestospongiae</name>
    <dbReference type="NCBI Taxonomy" id="994319"/>
    <lineage>
        <taxon>Bacteria</taxon>
        <taxon>Pseudomonadati</taxon>
        <taxon>Pseudomonadota</taxon>
        <taxon>Gammaproteobacteria</taxon>
        <taxon>Pseudomonadales</taxon>
        <taxon>Marinobacteraceae</taxon>
        <taxon>Marinobacter</taxon>
    </lineage>
</organism>
<dbReference type="RefSeq" id="WP_227172034.1">
    <property type="nucleotide sequence ID" value="NZ_JAWIIJ010000001.1"/>
</dbReference>
<reference evidence="2 3" key="1">
    <citation type="submission" date="2023-10" db="EMBL/GenBank/DDBJ databases">
        <title>Characteristics and mechanism of a salt-tolerant marine origin heterotrophic nitrifying- aerobic denitrifying bacteria Marinobacter xestospongiae HN1.</title>
        <authorList>
            <person name="Qi R."/>
        </authorList>
    </citation>
    <scope>NUCLEOTIDE SEQUENCE [LARGE SCALE GENOMIC DNA]</scope>
    <source>
        <strain evidence="2 3">HN1</strain>
    </source>
</reference>
<protein>
    <submittedName>
        <fullName evidence="2">Uncharacterized protein</fullName>
    </submittedName>
</protein>
<keyword evidence="1" id="KW-1133">Transmembrane helix</keyword>
<feature type="transmembrane region" description="Helical" evidence="1">
    <location>
        <begin position="89"/>
        <end position="115"/>
    </location>
</feature>
<feature type="transmembrane region" description="Helical" evidence="1">
    <location>
        <begin position="46"/>
        <end position="69"/>
    </location>
</feature>
<name>A0ABU3VT10_9GAMM</name>
<dbReference type="EMBL" id="JAWIIJ010000001">
    <property type="protein sequence ID" value="MDV2077285.1"/>
    <property type="molecule type" value="Genomic_DNA"/>
</dbReference>
<keyword evidence="3" id="KW-1185">Reference proteome</keyword>
<gene>
    <name evidence="2" type="ORF">RYS15_01255</name>
</gene>
<evidence type="ECO:0000313" key="2">
    <source>
        <dbReference type="EMBL" id="MDV2077285.1"/>
    </source>
</evidence>
<sequence>MFYRVLTLLGAVLFVIALFGLLWLFCRRFLQRHGVVDQLADRTSVLATWTFAGVAIGLVFAGVGALLLGPWAFYRTLRGHDVAISDAAAMWWGLGIVLAALLVTGSGFAAFLYLVGAV</sequence>
<proteinExistence type="predicted"/>
<keyword evidence="1" id="KW-0812">Transmembrane</keyword>
<accession>A0ABU3VT10</accession>
<evidence type="ECO:0000313" key="3">
    <source>
        <dbReference type="Proteomes" id="UP001269819"/>
    </source>
</evidence>
<comment type="caution">
    <text evidence="2">The sequence shown here is derived from an EMBL/GenBank/DDBJ whole genome shotgun (WGS) entry which is preliminary data.</text>
</comment>
<dbReference type="Proteomes" id="UP001269819">
    <property type="component" value="Unassembled WGS sequence"/>
</dbReference>
<keyword evidence="1" id="KW-0472">Membrane</keyword>